<dbReference type="InterPro" id="IPR050153">
    <property type="entry name" value="Metal_Ion_Import_ABC"/>
</dbReference>
<feature type="domain" description="ABC transporter" evidence="5">
    <location>
        <begin position="2"/>
        <end position="234"/>
    </location>
</feature>
<comment type="similarity">
    <text evidence="1">Belongs to the ABC transporter superfamily.</text>
</comment>
<evidence type="ECO:0000313" key="7">
    <source>
        <dbReference type="Proteomes" id="UP000824063"/>
    </source>
</evidence>
<dbReference type="Proteomes" id="UP000824063">
    <property type="component" value="Unassembled WGS sequence"/>
</dbReference>
<dbReference type="PROSITE" id="PS50893">
    <property type="entry name" value="ABC_TRANSPORTER_2"/>
    <property type="match status" value="1"/>
</dbReference>
<gene>
    <name evidence="6" type="ORF">IAA20_00745</name>
</gene>
<evidence type="ECO:0000256" key="4">
    <source>
        <dbReference type="ARBA" id="ARBA00022840"/>
    </source>
</evidence>
<dbReference type="GO" id="GO:0016887">
    <property type="term" value="F:ATP hydrolysis activity"/>
    <property type="evidence" value="ECO:0007669"/>
    <property type="project" value="InterPro"/>
</dbReference>
<reference evidence="6" key="1">
    <citation type="journal article" date="2021" name="PeerJ">
        <title>Extensive microbial diversity within the chicken gut microbiome revealed by metagenomics and culture.</title>
        <authorList>
            <person name="Gilroy R."/>
            <person name="Ravi A."/>
            <person name="Getino M."/>
            <person name="Pursley I."/>
            <person name="Horton D.L."/>
            <person name="Alikhan N.F."/>
            <person name="Baker D."/>
            <person name="Gharbi K."/>
            <person name="Hall N."/>
            <person name="Watson M."/>
            <person name="Adriaenssens E.M."/>
            <person name="Foster-Nyarko E."/>
            <person name="Jarju S."/>
            <person name="Secka A."/>
            <person name="Antonio M."/>
            <person name="Oren A."/>
            <person name="Chaudhuri R.R."/>
            <person name="La Ragione R."/>
            <person name="Hildebrand F."/>
            <person name="Pallen M.J."/>
        </authorList>
    </citation>
    <scope>NUCLEOTIDE SEQUENCE</scope>
    <source>
        <strain evidence="6">CHK172-16539</strain>
    </source>
</reference>
<dbReference type="InterPro" id="IPR003439">
    <property type="entry name" value="ABC_transporter-like_ATP-bd"/>
</dbReference>
<dbReference type="InterPro" id="IPR003593">
    <property type="entry name" value="AAA+_ATPase"/>
</dbReference>
<accession>A0A9D2F5Y4</accession>
<dbReference type="PANTHER" id="PTHR42734:SF5">
    <property type="entry name" value="IRON TRANSPORT SYSTEM ATP-BINDING PROTEIN HI_0361-RELATED"/>
    <property type="match status" value="1"/>
</dbReference>
<sequence length="240" mass="27084">MLEVKKMTASYTGKQLAIEDVSFKIEQPGIIGVIGPNGAGKSTLLKAMLNLISHQGEMTFNQKKLKHFQKEIAYVEQKSAVDYTFPITVAECVSLGLYPNKRFYQRLTKKDWQKVTQALEAVDMLTFKNNQIGELSGGQFQRVLIARTLVQEAQLIFLDEPFVGIDVVSEEIIMALLHQMKQQGKYIFIVHHDLSKVVDYFDQLVLMNQELIAFGKTKEVFQPEILAKAFGQQLVVLGGV</sequence>
<dbReference type="PROSITE" id="PS00211">
    <property type="entry name" value="ABC_TRANSPORTER_1"/>
    <property type="match status" value="1"/>
</dbReference>
<protein>
    <submittedName>
        <fullName evidence="6">Metal ABC transporter ATP-binding protein</fullName>
    </submittedName>
</protein>
<evidence type="ECO:0000256" key="3">
    <source>
        <dbReference type="ARBA" id="ARBA00022741"/>
    </source>
</evidence>
<evidence type="ECO:0000256" key="2">
    <source>
        <dbReference type="ARBA" id="ARBA00022448"/>
    </source>
</evidence>
<evidence type="ECO:0000259" key="5">
    <source>
        <dbReference type="PROSITE" id="PS50893"/>
    </source>
</evidence>
<dbReference type="GO" id="GO:0005524">
    <property type="term" value="F:ATP binding"/>
    <property type="evidence" value="ECO:0007669"/>
    <property type="project" value="UniProtKB-KW"/>
</dbReference>
<dbReference type="CDD" id="cd03235">
    <property type="entry name" value="ABC_Metallic_Cations"/>
    <property type="match status" value="1"/>
</dbReference>
<dbReference type="EMBL" id="DXBN01000019">
    <property type="protein sequence ID" value="HIZ52457.1"/>
    <property type="molecule type" value="Genomic_DNA"/>
</dbReference>
<dbReference type="InterPro" id="IPR017871">
    <property type="entry name" value="ABC_transporter-like_CS"/>
</dbReference>
<dbReference type="PANTHER" id="PTHR42734">
    <property type="entry name" value="METAL TRANSPORT SYSTEM ATP-BINDING PROTEIN TM_0124-RELATED"/>
    <property type="match status" value="1"/>
</dbReference>
<dbReference type="AlphaFoldDB" id="A0A9D2F5Y4"/>
<name>A0A9D2F5Y4_9ENTE</name>
<dbReference type="SUPFAM" id="SSF52540">
    <property type="entry name" value="P-loop containing nucleoside triphosphate hydrolases"/>
    <property type="match status" value="1"/>
</dbReference>
<proteinExistence type="inferred from homology"/>
<dbReference type="SMART" id="SM00382">
    <property type="entry name" value="AAA"/>
    <property type="match status" value="1"/>
</dbReference>
<dbReference type="FunFam" id="3.40.50.300:FF:000134">
    <property type="entry name" value="Iron-enterobactin ABC transporter ATP-binding protein"/>
    <property type="match status" value="1"/>
</dbReference>
<keyword evidence="2" id="KW-0813">Transport</keyword>
<dbReference type="Gene3D" id="3.40.50.300">
    <property type="entry name" value="P-loop containing nucleotide triphosphate hydrolases"/>
    <property type="match status" value="1"/>
</dbReference>
<reference evidence="6" key="2">
    <citation type="submission" date="2021-04" db="EMBL/GenBank/DDBJ databases">
        <authorList>
            <person name="Gilroy R."/>
        </authorList>
    </citation>
    <scope>NUCLEOTIDE SEQUENCE</scope>
    <source>
        <strain evidence="6">CHK172-16539</strain>
    </source>
</reference>
<keyword evidence="3" id="KW-0547">Nucleotide-binding</keyword>
<comment type="caution">
    <text evidence="6">The sequence shown here is derived from an EMBL/GenBank/DDBJ whole genome shotgun (WGS) entry which is preliminary data.</text>
</comment>
<evidence type="ECO:0000256" key="1">
    <source>
        <dbReference type="ARBA" id="ARBA00005417"/>
    </source>
</evidence>
<organism evidence="6 7">
    <name type="scientific">Candidatus Enterococcus avicola</name>
    <dbReference type="NCBI Taxonomy" id="2838561"/>
    <lineage>
        <taxon>Bacteria</taxon>
        <taxon>Bacillati</taxon>
        <taxon>Bacillota</taxon>
        <taxon>Bacilli</taxon>
        <taxon>Lactobacillales</taxon>
        <taxon>Enterococcaceae</taxon>
        <taxon>Enterococcus</taxon>
    </lineage>
</organism>
<evidence type="ECO:0000313" key="6">
    <source>
        <dbReference type="EMBL" id="HIZ52457.1"/>
    </source>
</evidence>
<keyword evidence="4 6" id="KW-0067">ATP-binding</keyword>
<dbReference type="Pfam" id="PF00005">
    <property type="entry name" value="ABC_tran"/>
    <property type="match status" value="1"/>
</dbReference>
<dbReference type="InterPro" id="IPR027417">
    <property type="entry name" value="P-loop_NTPase"/>
</dbReference>